<dbReference type="InterPro" id="IPR050082">
    <property type="entry name" value="RNA_methyltr_RlmE"/>
</dbReference>
<proteinExistence type="inferred from homology"/>
<feature type="region of interest" description="Disordered" evidence="7">
    <location>
        <begin position="38"/>
        <end position="84"/>
    </location>
</feature>
<keyword evidence="2" id="KW-0698">rRNA processing</keyword>
<protein>
    <recommendedName>
        <fullName evidence="6">rRNA methyltransferase 2, mitochondrial</fullName>
    </recommendedName>
</protein>
<dbReference type="GO" id="GO:0008650">
    <property type="term" value="F:rRNA (uridine-2'-O-)-methyltransferase activity"/>
    <property type="evidence" value="ECO:0007669"/>
    <property type="project" value="TreeGrafter"/>
</dbReference>
<evidence type="ECO:0000256" key="1">
    <source>
        <dbReference type="ARBA" id="ARBA00009258"/>
    </source>
</evidence>
<dbReference type="GO" id="GO:0005739">
    <property type="term" value="C:mitochondrion"/>
    <property type="evidence" value="ECO:0007669"/>
    <property type="project" value="TreeGrafter"/>
</dbReference>
<dbReference type="OrthoDB" id="20105at2759"/>
<evidence type="ECO:0000313" key="9">
    <source>
        <dbReference type="EMBL" id="ROW07622.1"/>
    </source>
</evidence>
<dbReference type="InterPro" id="IPR029063">
    <property type="entry name" value="SAM-dependent_MTases_sf"/>
</dbReference>
<organism evidence="9 10">
    <name type="scientific">Cytospora leucostoma</name>
    <dbReference type="NCBI Taxonomy" id="1230097"/>
    <lineage>
        <taxon>Eukaryota</taxon>
        <taxon>Fungi</taxon>
        <taxon>Dikarya</taxon>
        <taxon>Ascomycota</taxon>
        <taxon>Pezizomycotina</taxon>
        <taxon>Sordariomycetes</taxon>
        <taxon>Sordariomycetidae</taxon>
        <taxon>Diaporthales</taxon>
        <taxon>Cytosporaceae</taxon>
        <taxon>Cytospora</taxon>
    </lineage>
</organism>
<accession>A0A423WVX1</accession>
<dbReference type="InParanoid" id="A0A423WVX1"/>
<evidence type="ECO:0000313" key="10">
    <source>
        <dbReference type="Proteomes" id="UP000285146"/>
    </source>
</evidence>
<dbReference type="STRING" id="1230097.A0A423WVX1"/>
<sequence>MQTILSAAPLRRRALTERLISRLLSQLTLTNTSTHNATTTIPTSIFPDSPFSTHKPTPSTRRQASTNSTWAARQARDPHARAAKVQGLKSRAGFKLLEIDARYKLFRNGQTVVDLGYAPGSWSQVAAERVGAGDDGRGRRGIVVGIDLIPAQPPRGVTSIQGDFLSPRVRGLVREVVGEQVRRRDGGGGGEGTLLDLCHAALTFASDTLKTGGHFVCKFYQGAEDKALQKKLQKMFEKVHREKPESSRSDSKEAYFVALRRKGDITLADVEGV</sequence>
<gene>
    <name evidence="9" type="ORF">VPNG_06850</name>
</gene>
<keyword evidence="3" id="KW-0489">Methyltransferase</keyword>
<reference evidence="9 10" key="1">
    <citation type="submission" date="2015-09" db="EMBL/GenBank/DDBJ databases">
        <title>Host preference determinants of Valsa canker pathogens revealed by comparative genomics.</title>
        <authorList>
            <person name="Yin Z."/>
            <person name="Huang L."/>
        </authorList>
    </citation>
    <scope>NUCLEOTIDE SEQUENCE [LARGE SCALE GENOMIC DNA]</scope>
    <source>
        <strain evidence="9 10">SXYLt</strain>
    </source>
</reference>
<keyword evidence="10" id="KW-1185">Reference proteome</keyword>
<dbReference type="EMBL" id="LKEB01000037">
    <property type="protein sequence ID" value="ROW07622.1"/>
    <property type="molecule type" value="Genomic_DNA"/>
</dbReference>
<evidence type="ECO:0000256" key="3">
    <source>
        <dbReference type="ARBA" id="ARBA00022603"/>
    </source>
</evidence>
<dbReference type="FunCoup" id="A0A423WVX1">
    <property type="interactions" value="14"/>
</dbReference>
<evidence type="ECO:0000256" key="7">
    <source>
        <dbReference type="SAM" id="MobiDB-lite"/>
    </source>
</evidence>
<dbReference type="SUPFAM" id="SSF53335">
    <property type="entry name" value="S-adenosyl-L-methionine-dependent methyltransferases"/>
    <property type="match status" value="1"/>
</dbReference>
<dbReference type="Proteomes" id="UP000285146">
    <property type="component" value="Unassembled WGS sequence"/>
</dbReference>
<evidence type="ECO:0000256" key="4">
    <source>
        <dbReference type="ARBA" id="ARBA00022679"/>
    </source>
</evidence>
<dbReference type="PANTHER" id="PTHR10920:SF18">
    <property type="entry name" value="RRNA METHYLTRANSFERASE 2, MITOCHONDRIAL"/>
    <property type="match status" value="1"/>
</dbReference>
<name>A0A423WVX1_9PEZI</name>
<dbReference type="PANTHER" id="PTHR10920">
    <property type="entry name" value="RIBOSOMAL RNA METHYLTRANSFERASE"/>
    <property type="match status" value="1"/>
</dbReference>
<dbReference type="InterPro" id="IPR002877">
    <property type="entry name" value="RNA_MeTrfase_FtsJ_dom"/>
</dbReference>
<comment type="similarity">
    <text evidence="1">Belongs to the class I-like SAM-binding methyltransferase superfamily. RNA methyltransferase RlmE family.</text>
</comment>
<keyword evidence="5" id="KW-0949">S-adenosyl-L-methionine</keyword>
<feature type="domain" description="Ribosomal RNA methyltransferase FtsJ" evidence="8">
    <location>
        <begin position="89"/>
        <end position="261"/>
    </location>
</feature>
<evidence type="ECO:0000256" key="2">
    <source>
        <dbReference type="ARBA" id="ARBA00022552"/>
    </source>
</evidence>
<evidence type="ECO:0000256" key="5">
    <source>
        <dbReference type="ARBA" id="ARBA00022691"/>
    </source>
</evidence>
<evidence type="ECO:0000259" key="8">
    <source>
        <dbReference type="Pfam" id="PF01728"/>
    </source>
</evidence>
<dbReference type="Gene3D" id="3.40.50.150">
    <property type="entry name" value="Vaccinia Virus protein VP39"/>
    <property type="match status" value="2"/>
</dbReference>
<dbReference type="InterPro" id="IPR015507">
    <property type="entry name" value="rRNA-MeTfrase_E"/>
</dbReference>
<dbReference type="HAMAP" id="MF_01547">
    <property type="entry name" value="RNA_methyltr_E"/>
    <property type="match status" value="1"/>
</dbReference>
<comment type="caution">
    <text evidence="9">The sequence shown here is derived from an EMBL/GenBank/DDBJ whole genome shotgun (WGS) entry which is preliminary data.</text>
</comment>
<keyword evidence="4" id="KW-0808">Transferase</keyword>
<dbReference type="AlphaFoldDB" id="A0A423WVX1"/>
<evidence type="ECO:0000256" key="6">
    <source>
        <dbReference type="ARBA" id="ARBA00041184"/>
    </source>
</evidence>
<dbReference type="Pfam" id="PF01728">
    <property type="entry name" value="FtsJ"/>
    <property type="match status" value="1"/>
</dbReference>
<feature type="compositionally biased region" description="Polar residues" evidence="7">
    <location>
        <begin position="50"/>
        <end position="71"/>
    </location>
</feature>